<feature type="compositionally biased region" description="Basic and acidic residues" evidence="1">
    <location>
        <begin position="215"/>
        <end position="265"/>
    </location>
</feature>
<proteinExistence type="predicted"/>
<evidence type="ECO:0000313" key="3">
    <source>
        <dbReference type="Proteomes" id="UP000809789"/>
    </source>
</evidence>
<sequence length="311" mass="34106">MDNKYHWKAVAKSDFEKVLKHYPTIIPDKLKGLDQKRLVDIPKATHKRQNSEEGIHLTKDEVVTLVKWKLSHGTFRPRLLSLASSNNAIPATTAEAFALLPSDPPIPAATAIAALKQLTSLSGIGPATASLLLSTVYPDELPFFSDELFRWVTWDDEKGGKGWDRKIGYTVKEYELLIGRVAEIRQRLGVAARDVECVAYVLGKTNGDGIGDGEGASKSEEPVQGKEDADEKSKQTEHESTMKDEDSAKDSEKKPTAAGKSKSETPAKATKLVARKAKSPSSTQSHNKPAEDDTVGPQRRSKRLKTSSWTS</sequence>
<protein>
    <submittedName>
        <fullName evidence="2">Uncharacterized protein</fullName>
    </submittedName>
</protein>
<evidence type="ECO:0000313" key="2">
    <source>
        <dbReference type="EMBL" id="KAG8631940.1"/>
    </source>
</evidence>
<evidence type="ECO:0000256" key="1">
    <source>
        <dbReference type="SAM" id="MobiDB-lite"/>
    </source>
</evidence>
<dbReference type="OrthoDB" id="8249012at2759"/>
<feature type="region of interest" description="Disordered" evidence="1">
    <location>
        <begin position="208"/>
        <end position="311"/>
    </location>
</feature>
<keyword evidence="3" id="KW-1185">Reference proteome</keyword>
<dbReference type="Proteomes" id="UP000809789">
    <property type="component" value="Unassembled WGS sequence"/>
</dbReference>
<gene>
    <name evidence="2" type="ORF">KVT40_001080</name>
</gene>
<dbReference type="EMBL" id="JAESVG020000001">
    <property type="protein sequence ID" value="KAG8631940.1"/>
    <property type="molecule type" value="Genomic_DNA"/>
</dbReference>
<dbReference type="PANTHER" id="PTHR21521:SF0">
    <property type="entry name" value="AMUN, ISOFORM A"/>
    <property type="match status" value="1"/>
</dbReference>
<comment type="caution">
    <text evidence="2">The sequence shown here is derived from an EMBL/GenBank/DDBJ whole genome shotgun (WGS) entry which is preliminary data.</text>
</comment>
<dbReference type="PANTHER" id="PTHR21521">
    <property type="entry name" value="AMUN, ISOFORM A"/>
    <property type="match status" value="1"/>
</dbReference>
<organism evidence="2 3">
    <name type="scientific">Elsinoe batatas</name>
    <dbReference type="NCBI Taxonomy" id="2601811"/>
    <lineage>
        <taxon>Eukaryota</taxon>
        <taxon>Fungi</taxon>
        <taxon>Dikarya</taxon>
        <taxon>Ascomycota</taxon>
        <taxon>Pezizomycotina</taxon>
        <taxon>Dothideomycetes</taxon>
        <taxon>Dothideomycetidae</taxon>
        <taxon>Myriangiales</taxon>
        <taxon>Elsinoaceae</taxon>
        <taxon>Elsinoe</taxon>
    </lineage>
</organism>
<name>A0A8K0LAU5_9PEZI</name>
<dbReference type="AlphaFoldDB" id="A0A8K0LAU5"/>
<accession>A0A8K0LAU5</accession>
<reference evidence="2" key="1">
    <citation type="submission" date="2021-07" db="EMBL/GenBank/DDBJ databases">
        <title>Elsinoe batatas strain:CRI-CJ2 Genome sequencing and assembly.</title>
        <authorList>
            <person name="Huang L."/>
        </authorList>
    </citation>
    <scope>NUCLEOTIDE SEQUENCE</scope>
    <source>
        <strain evidence="2">CRI-CJ2</strain>
    </source>
</reference>